<dbReference type="GO" id="GO:0005786">
    <property type="term" value="C:signal recognition particle, endoplasmic reticulum targeting"/>
    <property type="evidence" value="ECO:0007669"/>
    <property type="project" value="UniProtKB-KW"/>
</dbReference>
<dbReference type="GeneID" id="25364498"/>
<dbReference type="PANTHER" id="PTHR17453">
    <property type="entry name" value="SIGNAL RECOGNITION PARTICLE 19 KD PROTEIN"/>
    <property type="match status" value="1"/>
</dbReference>
<keyword evidence="4" id="KW-0687">Ribonucleoprotein</keyword>
<dbReference type="STRING" id="1043005.A0A074YCZ3"/>
<evidence type="ECO:0000256" key="5">
    <source>
        <dbReference type="SAM" id="MobiDB-lite"/>
    </source>
</evidence>
<dbReference type="GO" id="GO:0006617">
    <property type="term" value="P:SRP-dependent cotranslational protein targeting to membrane, signal sequence recognition"/>
    <property type="evidence" value="ECO:0007669"/>
    <property type="project" value="TreeGrafter"/>
</dbReference>
<protein>
    <recommendedName>
        <fullName evidence="8">Signal recognition particle SRP19 subunit</fullName>
    </recommendedName>
</protein>
<feature type="region of interest" description="Disordered" evidence="5">
    <location>
        <begin position="1"/>
        <end position="77"/>
    </location>
</feature>
<evidence type="ECO:0000313" key="7">
    <source>
        <dbReference type="Proteomes" id="UP000030641"/>
    </source>
</evidence>
<dbReference type="HOGENOM" id="CLU_065433_0_0_1"/>
<dbReference type="PANTHER" id="PTHR17453:SF0">
    <property type="entry name" value="SIGNAL RECOGNITION PARTICLE 19 KDA PROTEIN"/>
    <property type="match status" value="1"/>
</dbReference>
<dbReference type="RefSeq" id="XP_013342434.1">
    <property type="nucleotide sequence ID" value="XM_013486980.1"/>
</dbReference>
<evidence type="ECO:0008006" key="8">
    <source>
        <dbReference type="Google" id="ProtNLM"/>
    </source>
</evidence>
<feature type="region of interest" description="Disordered" evidence="5">
    <location>
        <begin position="243"/>
        <end position="284"/>
    </location>
</feature>
<sequence length="284" mass="31069">MSRHARIEEVSDSDSDPSEMDPSDFDPGLLNTIIQPANIPSTAPQQSLQQQQQQQQQPVLQPHFPGRPPPDQNAERERTKHYQCLYPIYFDSSRSRAEGRRVGKDAAVANPLAQDIANACSQLPVAGQVVFEPAKTHPKDWANPGRVRVLIKQDGKPAGNASIKNKHQLYKLVADYLRAHPTTEESPMRMRIAGLPPPTKPIPPPAAPKGWKMGTILPLHSPALSGGGVNENYFKDMMQEMQGMQGQPGMPSLPAGMESMFGGTPSAPEPAPLSKKKDKKKSRA</sequence>
<accession>A0A074YCZ3</accession>
<dbReference type="GO" id="GO:0008312">
    <property type="term" value="F:7S RNA binding"/>
    <property type="evidence" value="ECO:0007669"/>
    <property type="project" value="InterPro"/>
</dbReference>
<dbReference type="InterPro" id="IPR002778">
    <property type="entry name" value="Signal_recog_particle_SRP19"/>
</dbReference>
<evidence type="ECO:0000256" key="2">
    <source>
        <dbReference type="ARBA" id="ARBA00022490"/>
    </source>
</evidence>
<dbReference type="OrthoDB" id="2190947at2759"/>
<proteinExistence type="predicted"/>
<dbReference type="SUPFAM" id="SSF69695">
    <property type="entry name" value="SRP19"/>
    <property type="match status" value="1"/>
</dbReference>
<evidence type="ECO:0000256" key="1">
    <source>
        <dbReference type="ARBA" id="ARBA00004496"/>
    </source>
</evidence>
<organism evidence="6 7">
    <name type="scientific">Aureobasidium subglaciale (strain EXF-2481)</name>
    <name type="common">Aureobasidium pullulans var. subglaciale</name>
    <dbReference type="NCBI Taxonomy" id="1043005"/>
    <lineage>
        <taxon>Eukaryota</taxon>
        <taxon>Fungi</taxon>
        <taxon>Dikarya</taxon>
        <taxon>Ascomycota</taxon>
        <taxon>Pezizomycotina</taxon>
        <taxon>Dothideomycetes</taxon>
        <taxon>Dothideomycetidae</taxon>
        <taxon>Dothideales</taxon>
        <taxon>Saccotheciaceae</taxon>
        <taxon>Aureobasidium</taxon>
    </lineage>
</organism>
<evidence type="ECO:0000256" key="4">
    <source>
        <dbReference type="ARBA" id="ARBA00023274"/>
    </source>
</evidence>
<keyword evidence="3" id="KW-0733">Signal recognition particle</keyword>
<feature type="compositionally biased region" description="Acidic residues" evidence="5">
    <location>
        <begin position="10"/>
        <end position="24"/>
    </location>
</feature>
<feature type="compositionally biased region" description="Polar residues" evidence="5">
    <location>
        <begin position="32"/>
        <end position="43"/>
    </location>
</feature>
<keyword evidence="2" id="KW-0963">Cytoplasm</keyword>
<dbReference type="Proteomes" id="UP000030641">
    <property type="component" value="Unassembled WGS sequence"/>
</dbReference>
<dbReference type="FunFam" id="3.30.56.30:FF:000003">
    <property type="entry name" value="Signal recognition particle SEC65 subunit"/>
    <property type="match status" value="1"/>
</dbReference>
<gene>
    <name evidence="6" type="ORF">AUEXF2481DRAFT_317143</name>
</gene>
<dbReference type="InterPro" id="IPR036521">
    <property type="entry name" value="SRP19-like_sf"/>
</dbReference>
<dbReference type="EMBL" id="KL584764">
    <property type="protein sequence ID" value="KEQ93924.1"/>
    <property type="molecule type" value="Genomic_DNA"/>
</dbReference>
<name>A0A074YCZ3_AURSE</name>
<evidence type="ECO:0000313" key="6">
    <source>
        <dbReference type="EMBL" id="KEQ93924.1"/>
    </source>
</evidence>
<evidence type="ECO:0000256" key="3">
    <source>
        <dbReference type="ARBA" id="ARBA00023135"/>
    </source>
</evidence>
<dbReference type="InParanoid" id="A0A074YCZ3"/>
<comment type="subcellular location">
    <subcellularLocation>
        <location evidence="1">Cytoplasm</location>
    </subcellularLocation>
</comment>
<dbReference type="Pfam" id="PF01922">
    <property type="entry name" value="SRP19"/>
    <property type="match status" value="1"/>
</dbReference>
<dbReference type="AlphaFoldDB" id="A0A074YCZ3"/>
<dbReference type="Gene3D" id="3.30.56.30">
    <property type="entry name" value="Signal recognition particle, SRP19-like subunit"/>
    <property type="match status" value="1"/>
</dbReference>
<keyword evidence="7" id="KW-1185">Reference proteome</keyword>
<dbReference type="OMA" id="NPFKEAM"/>
<feature type="compositionally biased region" description="Low complexity" evidence="5">
    <location>
        <begin position="44"/>
        <end position="62"/>
    </location>
</feature>
<feature type="compositionally biased region" description="Basic residues" evidence="5">
    <location>
        <begin position="274"/>
        <end position="284"/>
    </location>
</feature>
<dbReference type="FunCoup" id="A0A074YCZ3">
    <property type="interactions" value="68"/>
</dbReference>
<reference evidence="6 7" key="1">
    <citation type="journal article" date="2014" name="BMC Genomics">
        <title>Genome sequencing of four Aureobasidium pullulans varieties: biotechnological potential, stress tolerance, and description of new species.</title>
        <authorList>
            <person name="Gostin Ar C."/>
            <person name="Ohm R.A."/>
            <person name="Kogej T."/>
            <person name="Sonjak S."/>
            <person name="Turk M."/>
            <person name="Zajc J."/>
            <person name="Zalar P."/>
            <person name="Grube M."/>
            <person name="Sun H."/>
            <person name="Han J."/>
            <person name="Sharma A."/>
            <person name="Chiniquy J."/>
            <person name="Ngan C.Y."/>
            <person name="Lipzen A."/>
            <person name="Barry K."/>
            <person name="Grigoriev I.V."/>
            <person name="Gunde-Cimerman N."/>
        </authorList>
    </citation>
    <scope>NUCLEOTIDE SEQUENCE [LARGE SCALE GENOMIC DNA]</scope>
    <source>
        <strain evidence="6 7">EXF-2481</strain>
    </source>
</reference>